<evidence type="ECO:0000313" key="4">
    <source>
        <dbReference type="Proteomes" id="UP001549099"/>
    </source>
</evidence>
<feature type="region of interest" description="Disordered" evidence="1">
    <location>
        <begin position="173"/>
        <end position="223"/>
    </location>
</feature>
<evidence type="ECO:0000313" key="3">
    <source>
        <dbReference type="EMBL" id="MET3575937.1"/>
    </source>
</evidence>
<feature type="chain" id="PRO_5045689301" evidence="2">
    <location>
        <begin position="28"/>
        <end position="429"/>
    </location>
</feature>
<feature type="region of interest" description="Disordered" evidence="1">
    <location>
        <begin position="99"/>
        <end position="161"/>
    </location>
</feature>
<name>A0ABV2GCB9_9BACL</name>
<evidence type="ECO:0000256" key="1">
    <source>
        <dbReference type="SAM" id="MobiDB-lite"/>
    </source>
</evidence>
<dbReference type="EMBL" id="JBEPLW010000013">
    <property type="protein sequence ID" value="MET3575937.1"/>
    <property type="molecule type" value="Genomic_DNA"/>
</dbReference>
<gene>
    <name evidence="3" type="ORF">ABID49_001843</name>
</gene>
<dbReference type="RefSeq" id="WP_354197529.1">
    <property type="nucleotide sequence ID" value="NZ_JBEPLW010000013.1"/>
</dbReference>
<comment type="caution">
    <text evidence="3">The sequence shown here is derived from an EMBL/GenBank/DDBJ whole genome shotgun (WGS) entry which is preliminary data.</text>
</comment>
<reference evidence="3 4" key="1">
    <citation type="submission" date="2024-06" db="EMBL/GenBank/DDBJ databases">
        <title>Genomic Encyclopedia of Type Strains, Phase IV (KMG-IV): sequencing the most valuable type-strain genomes for metagenomic binning, comparative biology and taxonomic classification.</title>
        <authorList>
            <person name="Goeker M."/>
        </authorList>
    </citation>
    <scope>NUCLEOTIDE SEQUENCE [LARGE SCALE GENOMIC DNA]</scope>
    <source>
        <strain evidence="3 4">DSM 26128</strain>
    </source>
</reference>
<sequence>MKTNWMKIAGTSFALCLAVTLSPKATGAESDGNLLELDVNVLTDKEDTAEVLDVKAEDVPVVGTVSVELPSEKENGSAVLNATVEDSAVGNLNADVLYEESPERASGTEEKSGVAGVTLDESPVGDVQADVLHEESSEGASSTEEKSGVAGVTLDESPVGDVQADVLYEEYTEGASGTEEKSGVADVSVQESLPDTDAAENEENASSQNPSEEAAEPKKDGGLGLNLNNLPLLGDLHVGLLEHSDDDEAKSGSLINVGLKGGILEDVNIDVLGQSSADGTEQGSLASVNLNNGLTQDVTVDVVGGKQTDGTFDGGVVDVNASDLPILEQTHIGVLDRHEATDGETTAVTGGVVSADLSNDLLDDVSVDVIGGNAVVTEDGYVSNGGVVDVNASDLPILEQTHIGVLDRHEATDGETTAVTGGVVSADLS</sequence>
<feature type="compositionally biased region" description="Basic and acidic residues" evidence="1">
    <location>
        <begin position="101"/>
        <end position="112"/>
    </location>
</feature>
<keyword evidence="4" id="KW-1185">Reference proteome</keyword>
<organism evidence="3 4">
    <name type="scientific">Bhargavaea ullalensis</name>
    <dbReference type="NCBI Taxonomy" id="1265685"/>
    <lineage>
        <taxon>Bacteria</taxon>
        <taxon>Bacillati</taxon>
        <taxon>Bacillota</taxon>
        <taxon>Bacilli</taxon>
        <taxon>Bacillales</taxon>
        <taxon>Caryophanaceae</taxon>
        <taxon>Bhargavaea</taxon>
    </lineage>
</organism>
<evidence type="ECO:0000256" key="2">
    <source>
        <dbReference type="SAM" id="SignalP"/>
    </source>
</evidence>
<feature type="signal peptide" evidence="2">
    <location>
        <begin position="1"/>
        <end position="27"/>
    </location>
</feature>
<proteinExistence type="predicted"/>
<keyword evidence="2" id="KW-0732">Signal</keyword>
<accession>A0ABV2GCB9</accession>
<feature type="non-terminal residue" evidence="3">
    <location>
        <position position="429"/>
    </location>
</feature>
<dbReference type="Proteomes" id="UP001549099">
    <property type="component" value="Unassembled WGS sequence"/>
</dbReference>
<protein>
    <submittedName>
        <fullName evidence="3">Uncharacterized protein</fullName>
    </submittedName>
</protein>